<dbReference type="AlphaFoldDB" id="A0A4U6D666"/>
<dbReference type="Gene3D" id="3.40.50.1010">
    <property type="entry name" value="5'-nuclease"/>
    <property type="match status" value="1"/>
</dbReference>
<dbReference type="OrthoDB" id="9798990at2"/>
<dbReference type="RefSeq" id="WP_137340852.1">
    <property type="nucleotide sequence ID" value="NZ_SZVO01000006.1"/>
</dbReference>
<dbReference type="InterPro" id="IPR002716">
    <property type="entry name" value="PIN_dom"/>
</dbReference>
<reference evidence="2 3" key="1">
    <citation type="submission" date="2019-05" db="EMBL/GenBank/DDBJ databases">
        <title>Dyadobacter AR-3-8 sp. nov., isolated from arctic soil.</title>
        <authorList>
            <person name="Chaudhary D.K."/>
        </authorList>
    </citation>
    <scope>NUCLEOTIDE SEQUENCE [LARGE SCALE GENOMIC DNA]</scope>
    <source>
        <strain evidence="2 3">AR-3-8</strain>
    </source>
</reference>
<protein>
    <submittedName>
        <fullName evidence="2">Type II toxin-antitoxin system VapC family toxin</fullName>
    </submittedName>
</protein>
<dbReference type="EMBL" id="SZVO01000006">
    <property type="protein sequence ID" value="TKT91707.1"/>
    <property type="molecule type" value="Genomic_DNA"/>
</dbReference>
<name>A0A4U6D666_9BACT</name>
<dbReference type="CDD" id="cd09872">
    <property type="entry name" value="PIN_Sll0205-like"/>
    <property type="match status" value="1"/>
</dbReference>
<gene>
    <name evidence="2" type="ORF">FDK13_15200</name>
</gene>
<organism evidence="2 3">
    <name type="scientific">Dyadobacter frigoris</name>
    <dbReference type="NCBI Taxonomy" id="2576211"/>
    <lineage>
        <taxon>Bacteria</taxon>
        <taxon>Pseudomonadati</taxon>
        <taxon>Bacteroidota</taxon>
        <taxon>Cytophagia</taxon>
        <taxon>Cytophagales</taxon>
        <taxon>Spirosomataceae</taxon>
        <taxon>Dyadobacter</taxon>
    </lineage>
</organism>
<proteinExistence type="predicted"/>
<dbReference type="SUPFAM" id="SSF88723">
    <property type="entry name" value="PIN domain-like"/>
    <property type="match status" value="1"/>
</dbReference>
<evidence type="ECO:0000313" key="2">
    <source>
        <dbReference type="EMBL" id="TKT91707.1"/>
    </source>
</evidence>
<dbReference type="Proteomes" id="UP000304900">
    <property type="component" value="Unassembled WGS sequence"/>
</dbReference>
<evidence type="ECO:0000313" key="3">
    <source>
        <dbReference type="Proteomes" id="UP000304900"/>
    </source>
</evidence>
<feature type="domain" description="PIN" evidence="1">
    <location>
        <begin position="3"/>
        <end position="121"/>
    </location>
</feature>
<accession>A0A4U6D666</accession>
<sequence length="127" mass="15156">MNYLLDTHTFLWFINGDNELPQSSRVIIEDPDNVKYISIATFWEIAIKININKLKIEMPFRELEWHVSKNDFRLLPITFLHTSQLINLPLFHRDPFDRIIIAQAICDSLTVISRDNNFKHYELPTIW</sequence>
<dbReference type="InterPro" id="IPR029060">
    <property type="entry name" value="PIN-like_dom_sf"/>
</dbReference>
<dbReference type="PANTHER" id="PTHR36173:SF2">
    <property type="entry name" value="RIBONUCLEASE VAPC16"/>
    <property type="match status" value="1"/>
</dbReference>
<dbReference type="InterPro" id="IPR041705">
    <property type="entry name" value="PIN_Sll0205"/>
</dbReference>
<dbReference type="Pfam" id="PF01850">
    <property type="entry name" value="PIN"/>
    <property type="match status" value="1"/>
</dbReference>
<dbReference type="InterPro" id="IPR052919">
    <property type="entry name" value="TA_system_RNase"/>
</dbReference>
<keyword evidence="3" id="KW-1185">Reference proteome</keyword>
<dbReference type="PANTHER" id="PTHR36173">
    <property type="entry name" value="RIBONUCLEASE VAPC16-RELATED"/>
    <property type="match status" value="1"/>
</dbReference>
<evidence type="ECO:0000259" key="1">
    <source>
        <dbReference type="Pfam" id="PF01850"/>
    </source>
</evidence>
<comment type="caution">
    <text evidence="2">The sequence shown here is derived from an EMBL/GenBank/DDBJ whole genome shotgun (WGS) entry which is preliminary data.</text>
</comment>